<keyword evidence="6 7" id="KW-0862">Zinc</keyword>
<comment type="cofactor">
    <cofactor evidence="7">
        <name>Zn(2+)</name>
        <dbReference type="ChEBI" id="CHEBI:29105"/>
    </cofactor>
    <text evidence="7">Binds 2 Zn(2+) ions per subunit.</text>
</comment>
<dbReference type="CDD" id="cd07723">
    <property type="entry name" value="hydroxyacylglutathione_hydrolase_MBL-fold"/>
    <property type="match status" value="1"/>
</dbReference>
<evidence type="ECO:0000256" key="7">
    <source>
        <dbReference type="HAMAP-Rule" id="MF_01374"/>
    </source>
</evidence>
<evidence type="ECO:0000256" key="3">
    <source>
        <dbReference type="ARBA" id="ARBA00006759"/>
    </source>
</evidence>
<evidence type="ECO:0000256" key="5">
    <source>
        <dbReference type="ARBA" id="ARBA00022801"/>
    </source>
</evidence>
<gene>
    <name evidence="7 9" type="primary">gloB</name>
    <name evidence="9" type="ORF">QS748_11090</name>
</gene>
<dbReference type="AlphaFoldDB" id="A0AA90P252"/>
<accession>A0AA90P252</accession>
<feature type="binding site" evidence="7">
    <location>
        <position position="53"/>
    </location>
    <ligand>
        <name>Zn(2+)</name>
        <dbReference type="ChEBI" id="CHEBI:29105"/>
        <label>1</label>
    </ligand>
</feature>
<comment type="caution">
    <text evidence="9">The sequence shown here is derived from an EMBL/GenBank/DDBJ whole genome shotgun (WGS) entry which is preliminary data.</text>
</comment>
<dbReference type="Proteomes" id="UP001178148">
    <property type="component" value="Unassembled WGS sequence"/>
</dbReference>
<dbReference type="EC" id="3.1.2.6" evidence="7"/>
<dbReference type="NCBIfam" id="TIGR03413">
    <property type="entry name" value="GSH_gloB"/>
    <property type="match status" value="1"/>
</dbReference>
<comment type="subunit">
    <text evidence="7">Monomer.</text>
</comment>
<protein>
    <recommendedName>
        <fullName evidence="7">Hydroxyacylglutathione hydrolase</fullName>
        <ecNumber evidence="7">3.1.2.6</ecNumber>
    </recommendedName>
    <alternativeName>
        <fullName evidence="7">Glyoxalase II</fullName>
        <shortName evidence="7">Glx II</shortName>
    </alternativeName>
</protein>
<dbReference type="Gene3D" id="3.60.15.10">
    <property type="entry name" value="Ribonuclease Z/Hydroxyacylglutathione hydrolase-like"/>
    <property type="match status" value="1"/>
</dbReference>
<dbReference type="SUPFAM" id="SSF56281">
    <property type="entry name" value="Metallo-hydrolase/oxidoreductase"/>
    <property type="match status" value="1"/>
</dbReference>
<dbReference type="InterPro" id="IPR001279">
    <property type="entry name" value="Metallo-B-lactamas"/>
</dbReference>
<feature type="binding site" evidence="7">
    <location>
        <position position="170"/>
    </location>
    <ligand>
        <name>Zn(2+)</name>
        <dbReference type="ChEBI" id="CHEBI:29105"/>
        <label>2</label>
    </ligand>
</feature>
<keyword evidence="10" id="KW-1185">Reference proteome</keyword>
<dbReference type="InterPro" id="IPR050110">
    <property type="entry name" value="Glyoxalase_II_hydrolase"/>
</dbReference>
<dbReference type="HAMAP" id="MF_01374">
    <property type="entry name" value="Glyoxalase_2"/>
    <property type="match status" value="1"/>
</dbReference>
<dbReference type="InterPro" id="IPR035680">
    <property type="entry name" value="Clx_II_MBL"/>
</dbReference>
<evidence type="ECO:0000256" key="1">
    <source>
        <dbReference type="ARBA" id="ARBA00001623"/>
    </source>
</evidence>
<keyword evidence="5 7" id="KW-0378">Hydrolase</keyword>
<sequence>MLIVTAIPAFSDNYIWAIHNKTYLFVVDPGDHKPVIQFMAKTNLKLAGILITHHHYDHTGGVKSLINRHPIPVYSPDNPAIGSFITPVKEGEEVLILGHSVKVLTTPGHTLDHISYFIAGENKMAPMLFCGDTLFSGGCGRLFEGTAKQMQASLDKLASLPDATQVYCAHEYTRSNLAFAVTIDRDNTDLQAHIKEVDTLRQLNTPSLPSTISLEKKINPFMRTRQPSIINSVTQKHPLIGATIENNPSAILSAIRTMKDNF</sequence>
<dbReference type="SMART" id="SM00849">
    <property type="entry name" value="Lactamase_B"/>
    <property type="match status" value="1"/>
</dbReference>
<dbReference type="GO" id="GO:0019243">
    <property type="term" value="P:methylglyoxal catabolic process to D-lactate via S-lactoyl-glutathione"/>
    <property type="evidence" value="ECO:0007669"/>
    <property type="project" value="UniProtKB-UniRule"/>
</dbReference>
<evidence type="ECO:0000313" key="9">
    <source>
        <dbReference type="EMBL" id="MDP0589691.1"/>
    </source>
</evidence>
<name>A0AA90P252_9GAMM</name>
<comment type="function">
    <text evidence="7">Thiolesterase that catalyzes the hydrolysis of S-D-lactoyl-glutathione to form glutathione and D-lactic acid.</text>
</comment>
<evidence type="ECO:0000256" key="4">
    <source>
        <dbReference type="ARBA" id="ARBA00022723"/>
    </source>
</evidence>
<dbReference type="Pfam" id="PF16123">
    <property type="entry name" value="HAGH_C"/>
    <property type="match status" value="1"/>
</dbReference>
<evidence type="ECO:0000259" key="8">
    <source>
        <dbReference type="SMART" id="SM00849"/>
    </source>
</evidence>
<dbReference type="PANTHER" id="PTHR43705">
    <property type="entry name" value="HYDROXYACYLGLUTATHIONE HYDROLASE"/>
    <property type="match status" value="1"/>
</dbReference>
<dbReference type="InterPro" id="IPR017782">
    <property type="entry name" value="Hydroxyacylglutathione_Hdrlase"/>
</dbReference>
<proteinExistence type="inferred from homology"/>
<feature type="binding site" evidence="7">
    <location>
        <position position="132"/>
    </location>
    <ligand>
        <name>Zn(2+)</name>
        <dbReference type="ChEBI" id="CHEBI:29105"/>
        <label>2</label>
    </ligand>
</feature>
<dbReference type="Pfam" id="PF00753">
    <property type="entry name" value="Lactamase_B"/>
    <property type="match status" value="1"/>
</dbReference>
<evidence type="ECO:0000313" key="10">
    <source>
        <dbReference type="Proteomes" id="UP001178148"/>
    </source>
</evidence>
<reference evidence="9 10" key="1">
    <citation type="journal article" date="2023" name="bioRxiv">
        <title>An intranuclear bacterial parasite of deep-sea mussels expresses apoptosis inhibitors acquired from its host.</title>
        <authorList>
            <person name="Gonzalez Porras M.A."/>
            <person name="Assie A."/>
            <person name="Tietjen M."/>
            <person name="Violette M."/>
            <person name="Kleiner M."/>
            <person name="Gruber-Vodicka H."/>
            <person name="Dubilier N."/>
            <person name="Leisch N."/>
        </authorList>
    </citation>
    <scope>NUCLEOTIDE SEQUENCE [LARGE SCALE GENOMIC DNA]</scope>
    <source>
        <strain evidence="9">IAP13</strain>
    </source>
</reference>
<dbReference type="GO" id="GO:0046872">
    <property type="term" value="F:metal ion binding"/>
    <property type="evidence" value="ECO:0007669"/>
    <property type="project" value="UniProtKB-KW"/>
</dbReference>
<dbReference type="PIRSF" id="PIRSF005457">
    <property type="entry name" value="Glx"/>
    <property type="match status" value="1"/>
</dbReference>
<dbReference type="InterPro" id="IPR036866">
    <property type="entry name" value="RibonucZ/Hydroxyglut_hydro"/>
</dbReference>
<feature type="binding site" evidence="7">
    <location>
        <position position="57"/>
    </location>
    <ligand>
        <name>Zn(2+)</name>
        <dbReference type="ChEBI" id="CHEBI:29105"/>
        <label>2</label>
    </ligand>
</feature>
<dbReference type="EMBL" id="JASXSV010000018">
    <property type="protein sequence ID" value="MDP0589691.1"/>
    <property type="molecule type" value="Genomic_DNA"/>
</dbReference>
<feature type="binding site" evidence="7">
    <location>
        <position position="109"/>
    </location>
    <ligand>
        <name>Zn(2+)</name>
        <dbReference type="ChEBI" id="CHEBI:29105"/>
        <label>1</label>
    </ligand>
</feature>
<keyword evidence="4 7" id="KW-0479">Metal-binding</keyword>
<organism evidence="9 10">
    <name type="scientific">Candidatus Endonucleibacter bathymodioli</name>
    <dbReference type="NCBI Taxonomy" id="539814"/>
    <lineage>
        <taxon>Bacteria</taxon>
        <taxon>Pseudomonadati</taxon>
        <taxon>Pseudomonadota</taxon>
        <taxon>Gammaproteobacteria</taxon>
        <taxon>Oceanospirillales</taxon>
        <taxon>Endozoicomonadaceae</taxon>
        <taxon>Candidatus Endonucleibacter</taxon>
    </lineage>
</organism>
<feature type="binding site" evidence="7">
    <location>
        <position position="58"/>
    </location>
    <ligand>
        <name>Zn(2+)</name>
        <dbReference type="ChEBI" id="CHEBI:29105"/>
        <label>2</label>
    </ligand>
</feature>
<feature type="domain" description="Metallo-beta-lactamase" evidence="8">
    <location>
        <begin position="12"/>
        <end position="170"/>
    </location>
</feature>
<evidence type="ECO:0000256" key="6">
    <source>
        <dbReference type="ARBA" id="ARBA00022833"/>
    </source>
</evidence>
<comment type="similarity">
    <text evidence="3 7">Belongs to the metallo-beta-lactamase superfamily. Glyoxalase II family.</text>
</comment>
<evidence type="ECO:0000256" key="2">
    <source>
        <dbReference type="ARBA" id="ARBA00004963"/>
    </source>
</evidence>
<feature type="binding site" evidence="7">
    <location>
        <position position="55"/>
    </location>
    <ligand>
        <name>Zn(2+)</name>
        <dbReference type="ChEBI" id="CHEBI:29105"/>
        <label>1</label>
    </ligand>
</feature>
<dbReference type="GO" id="GO:0004416">
    <property type="term" value="F:hydroxyacylglutathione hydrolase activity"/>
    <property type="evidence" value="ECO:0007669"/>
    <property type="project" value="UniProtKB-UniRule"/>
</dbReference>
<comment type="pathway">
    <text evidence="2 7">Secondary metabolite metabolism; methylglyoxal degradation; (R)-lactate from methylglyoxal: step 2/2.</text>
</comment>
<feature type="binding site" evidence="7">
    <location>
        <position position="132"/>
    </location>
    <ligand>
        <name>Zn(2+)</name>
        <dbReference type="ChEBI" id="CHEBI:29105"/>
        <label>1</label>
    </ligand>
</feature>
<dbReference type="PANTHER" id="PTHR43705:SF1">
    <property type="entry name" value="HYDROXYACYLGLUTATHIONE HYDROLASE GLOB"/>
    <property type="match status" value="1"/>
</dbReference>
<comment type="catalytic activity">
    <reaction evidence="1 7">
        <text>an S-(2-hydroxyacyl)glutathione + H2O = a 2-hydroxy carboxylate + glutathione + H(+)</text>
        <dbReference type="Rhea" id="RHEA:21864"/>
        <dbReference type="ChEBI" id="CHEBI:15377"/>
        <dbReference type="ChEBI" id="CHEBI:15378"/>
        <dbReference type="ChEBI" id="CHEBI:57925"/>
        <dbReference type="ChEBI" id="CHEBI:58896"/>
        <dbReference type="ChEBI" id="CHEBI:71261"/>
        <dbReference type="EC" id="3.1.2.6"/>
    </reaction>
</comment>
<dbReference type="InterPro" id="IPR032282">
    <property type="entry name" value="HAGH_C"/>
</dbReference>